<dbReference type="EMBL" id="HBGY01006983">
    <property type="protein sequence ID" value="CAD9564086.1"/>
    <property type="molecule type" value="Transcribed_RNA"/>
</dbReference>
<evidence type="ECO:0000313" key="1">
    <source>
        <dbReference type="EMBL" id="CAD9564086.1"/>
    </source>
</evidence>
<sequence>MMLDARTSLNGVWRLDKSRGEPSMKGYLEVMGVTAMAIEAHEKGEKDVETRNNIELTGSKLRIKKTSRVNNLQEEFPIGQEIIKTLMGGGDRQKVTRVDSEGLHHVKITTQMPTMNGKAEVVDIKTLVTEDDGKTVLRQDLTIRNVDTGQTKTTERWFVPEALTEEIAFEENVDNSAEAT</sequence>
<accession>A0A7S2K335</accession>
<proteinExistence type="predicted"/>
<gene>
    <name evidence="1" type="ORF">LDAN0321_LOCUS4320</name>
</gene>
<reference evidence="1" key="1">
    <citation type="submission" date="2021-01" db="EMBL/GenBank/DDBJ databases">
        <authorList>
            <person name="Corre E."/>
            <person name="Pelletier E."/>
            <person name="Niang G."/>
            <person name="Scheremetjew M."/>
            <person name="Finn R."/>
            <person name="Kale V."/>
            <person name="Holt S."/>
            <person name="Cochrane G."/>
            <person name="Meng A."/>
            <person name="Brown T."/>
            <person name="Cohen L."/>
        </authorList>
    </citation>
    <scope>NUCLEOTIDE SEQUENCE</scope>
    <source>
        <strain evidence="1">B650</strain>
    </source>
</reference>
<dbReference type="InterPro" id="IPR012674">
    <property type="entry name" value="Calycin"/>
</dbReference>
<name>A0A7S2K335_9STRA</name>
<protein>
    <submittedName>
        <fullName evidence="1">Uncharacterized protein</fullName>
    </submittedName>
</protein>
<organism evidence="1">
    <name type="scientific">Leptocylindrus danicus</name>
    <dbReference type="NCBI Taxonomy" id="163516"/>
    <lineage>
        <taxon>Eukaryota</taxon>
        <taxon>Sar</taxon>
        <taxon>Stramenopiles</taxon>
        <taxon>Ochrophyta</taxon>
        <taxon>Bacillariophyta</taxon>
        <taxon>Coscinodiscophyceae</taxon>
        <taxon>Chaetocerotophycidae</taxon>
        <taxon>Leptocylindrales</taxon>
        <taxon>Leptocylindraceae</taxon>
        <taxon>Leptocylindrus</taxon>
    </lineage>
</organism>
<dbReference type="AlphaFoldDB" id="A0A7S2K335"/>
<dbReference type="SUPFAM" id="SSF50814">
    <property type="entry name" value="Lipocalins"/>
    <property type="match status" value="1"/>
</dbReference>
<dbReference type="Gene3D" id="2.40.128.20">
    <property type="match status" value="1"/>
</dbReference>